<dbReference type="PROSITE" id="PS01186">
    <property type="entry name" value="EGF_2"/>
    <property type="match status" value="1"/>
</dbReference>
<keyword evidence="7" id="KW-0106">Calcium</keyword>
<comment type="caution">
    <text evidence="14">The sequence shown here is derived from an EMBL/GenBank/DDBJ whole genome shotgun (WGS) entry which is preliminary data.</text>
</comment>
<keyword evidence="9" id="KW-0472">Membrane</keyword>
<dbReference type="EMBL" id="JAIWYP010000006">
    <property type="protein sequence ID" value="KAH3812262.1"/>
    <property type="molecule type" value="Genomic_DNA"/>
</dbReference>
<dbReference type="SMART" id="SM00179">
    <property type="entry name" value="EGF_CA"/>
    <property type="match status" value="1"/>
</dbReference>
<dbReference type="SMART" id="SM00181">
    <property type="entry name" value="EGF"/>
    <property type="match status" value="1"/>
</dbReference>
<feature type="disulfide bond" evidence="12">
    <location>
        <begin position="108"/>
        <end position="117"/>
    </location>
</feature>
<dbReference type="PANTHER" id="PTHR24049:SF22">
    <property type="entry name" value="DROSOPHILA CRUMBS HOMOLOG"/>
    <property type="match status" value="1"/>
</dbReference>
<name>A0A9D4G8K9_DREPO</name>
<dbReference type="CDD" id="cd00054">
    <property type="entry name" value="EGF_CA"/>
    <property type="match status" value="1"/>
</dbReference>
<dbReference type="SUPFAM" id="SSF57196">
    <property type="entry name" value="EGF/Laminin"/>
    <property type="match status" value="1"/>
</dbReference>
<keyword evidence="8" id="KW-1133">Transmembrane helix</keyword>
<reference evidence="14" key="2">
    <citation type="submission" date="2020-11" db="EMBL/GenBank/DDBJ databases">
        <authorList>
            <person name="McCartney M.A."/>
            <person name="Auch B."/>
            <person name="Kono T."/>
            <person name="Mallez S."/>
            <person name="Becker A."/>
            <person name="Gohl D.M."/>
            <person name="Silverstein K.A.T."/>
            <person name="Koren S."/>
            <person name="Bechman K.B."/>
            <person name="Herman A."/>
            <person name="Abrahante J.E."/>
            <person name="Garbe J."/>
        </authorList>
    </citation>
    <scope>NUCLEOTIDE SEQUENCE</scope>
    <source>
        <strain evidence="14">Duluth1</strain>
        <tissue evidence="14">Whole animal</tissue>
    </source>
</reference>
<dbReference type="GO" id="GO:0005509">
    <property type="term" value="F:calcium ion binding"/>
    <property type="evidence" value="ECO:0007669"/>
    <property type="project" value="InterPro"/>
</dbReference>
<evidence type="ECO:0000256" key="9">
    <source>
        <dbReference type="ARBA" id="ARBA00023136"/>
    </source>
</evidence>
<dbReference type="PANTHER" id="PTHR24049">
    <property type="entry name" value="CRUMBS FAMILY MEMBER"/>
    <property type="match status" value="1"/>
</dbReference>
<evidence type="ECO:0000313" key="14">
    <source>
        <dbReference type="EMBL" id="KAH3812262.1"/>
    </source>
</evidence>
<evidence type="ECO:0000256" key="4">
    <source>
        <dbReference type="ARBA" id="ARBA00022692"/>
    </source>
</evidence>
<keyword evidence="10 12" id="KW-1015">Disulfide bond</keyword>
<comment type="caution">
    <text evidence="12">Lacks conserved residue(s) required for the propagation of feature annotation.</text>
</comment>
<dbReference type="GO" id="GO:0005886">
    <property type="term" value="C:plasma membrane"/>
    <property type="evidence" value="ECO:0007669"/>
    <property type="project" value="UniProtKB-SubCell"/>
</dbReference>
<evidence type="ECO:0000256" key="1">
    <source>
        <dbReference type="ARBA" id="ARBA00004251"/>
    </source>
</evidence>
<keyword evidence="11" id="KW-0325">Glycoprotein</keyword>
<gene>
    <name evidence="14" type="ORF">DPMN_140688</name>
</gene>
<dbReference type="InterPro" id="IPR051022">
    <property type="entry name" value="Notch_Cell-Fate_Det"/>
</dbReference>
<comment type="subcellular location">
    <subcellularLocation>
        <location evidence="1">Cell membrane</location>
        <topology evidence="1">Single-pass type I membrane protein</topology>
    </subcellularLocation>
</comment>
<keyword evidence="3 12" id="KW-0245">EGF-like domain</keyword>
<reference evidence="14" key="1">
    <citation type="journal article" date="2019" name="bioRxiv">
        <title>The Genome of the Zebra Mussel, Dreissena polymorpha: A Resource for Invasive Species Research.</title>
        <authorList>
            <person name="McCartney M.A."/>
            <person name="Auch B."/>
            <person name="Kono T."/>
            <person name="Mallez S."/>
            <person name="Zhang Y."/>
            <person name="Obille A."/>
            <person name="Becker A."/>
            <person name="Abrahante J.E."/>
            <person name="Garbe J."/>
            <person name="Badalamenti J.P."/>
            <person name="Herman A."/>
            <person name="Mangelson H."/>
            <person name="Liachko I."/>
            <person name="Sullivan S."/>
            <person name="Sone E.D."/>
            <person name="Koren S."/>
            <person name="Silverstein K.A.T."/>
            <person name="Beckman K.B."/>
            <person name="Gohl D.M."/>
        </authorList>
    </citation>
    <scope>NUCLEOTIDE SEQUENCE</scope>
    <source>
        <strain evidence="14">Duluth1</strain>
        <tissue evidence="14">Whole animal</tissue>
    </source>
</reference>
<dbReference type="InterPro" id="IPR000742">
    <property type="entry name" value="EGF"/>
</dbReference>
<dbReference type="PROSITE" id="PS50026">
    <property type="entry name" value="EGF_3"/>
    <property type="match status" value="1"/>
</dbReference>
<dbReference type="PROSITE" id="PS00022">
    <property type="entry name" value="EGF_1"/>
    <property type="match status" value="1"/>
</dbReference>
<dbReference type="PROSITE" id="PS00010">
    <property type="entry name" value="ASX_HYDROXYL"/>
    <property type="match status" value="1"/>
</dbReference>
<dbReference type="PROSITE" id="PS01187">
    <property type="entry name" value="EGF_CA"/>
    <property type="match status" value="1"/>
</dbReference>
<evidence type="ECO:0000256" key="6">
    <source>
        <dbReference type="ARBA" id="ARBA00022737"/>
    </source>
</evidence>
<evidence type="ECO:0000256" key="8">
    <source>
        <dbReference type="ARBA" id="ARBA00022989"/>
    </source>
</evidence>
<evidence type="ECO:0000256" key="11">
    <source>
        <dbReference type="ARBA" id="ARBA00023180"/>
    </source>
</evidence>
<evidence type="ECO:0000256" key="2">
    <source>
        <dbReference type="ARBA" id="ARBA00022475"/>
    </source>
</evidence>
<dbReference type="PRINTS" id="PR00010">
    <property type="entry name" value="EGFBLOOD"/>
</dbReference>
<evidence type="ECO:0000256" key="5">
    <source>
        <dbReference type="ARBA" id="ARBA00022729"/>
    </source>
</evidence>
<dbReference type="Gene3D" id="2.10.25.10">
    <property type="entry name" value="Laminin"/>
    <property type="match status" value="1"/>
</dbReference>
<evidence type="ECO:0000256" key="3">
    <source>
        <dbReference type="ARBA" id="ARBA00022536"/>
    </source>
</evidence>
<dbReference type="InterPro" id="IPR000152">
    <property type="entry name" value="EGF-type_Asp/Asn_hydroxyl_site"/>
</dbReference>
<dbReference type="InterPro" id="IPR018097">
    <property type="entry name" value="EGF_Ca-bd_CS"/>
</dbReference>
<evidence type="ECO:0000256" key="12">
    <source>
        <dbReference type="PROSITE-ProRule" id="PRU00076"/>
    </source>
</evidence>
<dbReference type="InterPro" id="IPR001881">
    <property type="entry name" value="EGF-like_Ca-bd_dom"/>
</dbReference>
<keyword evidence="2" id="KW-1003">Cell membrane</keyword>
<evidence type="ECO:0000259" key="13">
    <source>
        <dbReference type="PROSITE" id="PS50026"/>
    </source>
</evidence>
<evidence type="ECO:0000313" key="15">
    <source>
        <dbReference type="Proteomes" id="UP000828390"/>
    </source>
</evidence>
<keyword evidence="4" id="KW-0812">Transmembrane</keyword>
<sequence>MRQLSMPERRHVQRPRGRIHLSLRFRLAGRPLRNGYVRTRVKCPPLPTPKSTIHVCSPASEVLGTLIKNQSAEIIVNVFYSDANECASSPCQNGATCNNLLDAYTCTCVPGYEGTNCNTGEG</sequence>
<dbReference type="Pfam" id="PF00008">
    <property type="entry name" value="EGF"/>
    <property type="match status" value="1"/>
</dbReference>
<feature type="domain" description="EGF-like" evidence="13">
    <location>
        <begin position="82"/>
        <end position="118"/>
    </location>
</feature>
<keyword evidence="15" id="KW-1185">Reference proteome</keyword>
<dbReference type="GO" id="GO:0023052">
    <property type="term" value="P:signaling"/>
    <property type="evidence" value="ECO:0007669"/>
    <property type="project" value="UniProtKB-ARBA"/>
</dbReference>
<keyword evidence="6" id="KW-0677">Repeat</keyword>
<protein>
    <recommendedName>
        <fullName evidence="13">EGF-like domain-containing protein</fullName>
    </recommendedName>
</protein>
<dbReference type="Proteomes" id="UP000828390">
    <property type="component" value="Unassembled WGS sequence"/>
</dbReference>
<dbReference type="GO" id="GO:0007154">
    <property type="term" value="P:cell communication"/>
    <property type="evidence" value="ECO:0007669"/>
    <property type="project" value="UniProtKB-ARBA"/>
</dbReference>
<accession>A0A9D4G8K9</accession>
<evidence type="ECO:0000256" key="10">
    <source>
        <dbReference type="ARBA" id="ARBA00023157"/>
    </source>
</evidence>
<evidence type="ECO:0000256" key="7">
    <source>
        <dbReference type="ARBA" id="ARBA00022837"/>
    </source>
</evidence>
<dbReference type="FunFam" id="2.10.25.10:FF:000391">
    <property type="entry name" value="Weary, isoform C"/>
    <property type="match status" value="1"/>
</dbReference>
<dbReference type="AlphaFoldDB" id="A0A9D4G8K9"/>
<proteinExistence type="predicted"/>
<keyword evidence="5" id="KW-0732">Signal</keyword>
<organism evidence="14 15">
    <name type="scientific">Dreissena polymorpha</name>
    <name type="common">Zebra mussel</name>
    <name type="synonym">Mytilus polymorpha</name>
    <dbReference type="NCBI Taxonomy" id="45954"/>
    <lineage>
        <taxon>Eukaryota</taxon>
        <taxon>Metazoa</taxon>
        <taxon>Spiralia</taxon>
        <taxon>Lophotrochozoa</taxon>
        <taxon>Mollusca</taxon>
        <taxon>Bivalvia</taxon>
        <taxon>Autobranchia</taxon>
        <taxon>Heteroconchia</taxon>
        <taxon>Euheterodonta</taxon>
        <taxon>Imparidentia</taxon>
        <taxon>Neoheterodontei</taxon>
        <taxon>Myida</taxon>
        <taxon>Dreissenoidea</taxon>
        <taxon>Dreissenidae</taxon>
        <taxon>Dreissena</taxon>
    </lineage>
</organism>